<dbReference type="Proteomes" id="UP000622610">
    <property type="component" value="Unassembled WGS sequence"/>
</dbReference>
<dbReference type="Pfam" id="PF01547">
    <property type="entry name" value="SBP_bac_1"/>
    <property type="match status" value="1"/>
</dbReference>
<evidence type="ECO:0000256" key="7">
    <source>
        <dbReference type="SAM" id="SignalP"/>
    </source>
</evidence>
<proteinExistence type="predicted"/>
<organism evidence="8 9">
    <name type="scientific">Enterococcus alcedinis</name>
    <dbReference type="NCBI Taxonomy" id="1274384"/>
    <lineage>
        <taxon>Bacteria</taxon>
        <taxon>Bacillati</taxon>
        <taxon>Bacillota</taxon>
        <taxon>Bacilli</taxon>
        <taxon>Lactobacillales</taxon>
        <taxon>Enterococcaceae</taxon>
        <taxon>Enterococcus</taxon>
    </lineage>
</organism>
<feature type="region of interest" description="Disordered" evidence="6">
    <location>
        <begin position="22"/>
        <end position="45"/>
    </location>
</feature>
<comment type="caution">
    <text evidence="8">The sequence shown here is derived from an EMBL/GenBank/DDBJ whole genome shotgun (WGS) entry which is preliminary data.</text>
</comment>
<evidence type="ECO:0000256" key="4">
    <source>
        <dbReference type="ARBA" id="ARBA00023139"/>
    </source>
</evidence>
<keyword evidence="9" id="KW-1185">Reference proteome</keyword>
<accession>A0A917N4Z3</accession>
<evidence type="ECO:0000256" key="6">
    <source>
        <dbReference type="SAM" id="MobiDB-lite"/>
    </source>
</evidence>
<dbReference type="InterPro" id="IPR050490">
    <property type="entry name" value="Bact_solute-bd_prot1"/>
</dbReference>
<keyword evidence="1" id="KW-1003">Cell membrane</keyword>
<dbReference type="RefSeq" id="WP_188368166.1">
    <property type="nucleotide sequence ID" value="NZ_BMDT01000010.1"/>
</dbReference>
<name>A0A917N4Z3_9ENTE</name>
<evidence type="ECO:0000256" key="5">
    <source>
        <dbReference type="ARBA" id="ARBA00023288"/>
    </source>
</evidence>
<dbReference type="PANTHER" id="PTHR43649">
    <property type="entry name" value="ARABINOSE-BINDING PROTEIN-RELATED"/>
    <property type="match status" value="1"/>
</dbReference>
<feature type="signal peptide" evidence="7">
    <location>
        <begin position="1"/>
        <end position="24"/>
    </location>
</feature>
<reference evidence="8" key="1">
    <citation type="journal article" date="2014" name="Int. J. Syst. Evol. Microbiol.">
        <title>Complete genome sequence of Corynebacterium casei LMG S-19264T (=DSM 44701T), isolated from a smear-ripened cheese.</title>
        <authorList>
            <consortium name="US DOE Joint Genome Institute (JGI-PGF)"/>
            <person name="Walter F."/>
            <person name="Albersmeier A."/>
            <person name="Kalinowski J."/>
            <person name="Ruckert C."/>
        </authorList>
    </citation>
    <scope>NUCLEOTIDE SEQUENCE</scope>
    <source>
        <strain evidence="8">CCM 8433</strain>
    </source>
</reference>
<gene>
    <name evidence="8" type="ORF">GCM10011482_19890</name>
</gene>
<protein>
    <submittedName>
        <fullName evidence="8">ABC transporter substrate-binding protein</fullName>
    </submittedName>
</protein>
<evidence type="ECO:0000256" key="3">
    <source>
        <dbReference type="ARBA" id="ARBA00023136"/>
    </source>
</evidence>
<evidence type="ECO:0000256" key="1">
    <source>
        <dbReference type="ARBA" id="ARBA00022475"/>
    </source>
</evidence>
<reference evidence="8" key="2">
    <citation type="submission" date="2020-09" db="EMBL/GenBank/DDBJ databases">
        <authorList>
            <person name="Sun Q."/>
            <person name="Sedlacek I."/>
        </authorList>
    </citation>
    <scope>NUCLEOTIDE SEQUENCE</scope>
    <source>
        <strain evidence="8">CCM 8433</strain>
    </source>
</reference>
<dbReference type="SUPFAM" id="SSF53850">
    <property type="entry name" value="Periplasmic binding protein-like II"/>
    <property type="match status" value="1"/>
</dbReference>
<feature type="chain" id="PRO_5038875654" evidence="7">
    <location>
        <begin position="25"/>
        <end position="555"/>
    </location>
</feature>
<dbReference type="EMBL" id="BMDT01000010">
    <property type="protein sequence ID" value="GGI66335.1"/>
    <property type="molecule type" value="Genomic_DNA"/>
</dbReference>
<keyword evidence="4" id="KW-0564">Palmitate</keyword>
<dbReference type="InterPro" id="IPR006059">
    <property type="entry name" value="SBP"/>
</dbReference>
<keyword evidence="3" id="KW-0472">Membrane</keyword>
<keyword evidence="5" id="KW-0449">Lipoprotein</keyword>
<evidence type="ECO:0000256" key="2">
    <source>
        <dbReference type="ARBA" id="ARBA00022729"/>
    </source>
</evidence>
<dbReference type="Gene3D" id="3.40.190.10">
    <property type="entry name" value="Periplasmic binding protein-like II"/>
    <property type="match status" value="2"/>
</dbReference>
<dbReference type="PROSITE" id="PS51257">
    <property type="entry name" value="PROKAR_LIPOPROTEIN"/>
    <property type="match status" value="1"/>
</dbReference>
<feature type="compositionally biased region" description="Low complexity" evidence="6">
    <location>
        <begin position="22"/>
        <end position="36"/>
    </location>
</feature>
<evidence type="ECO:0000313" key="9">
    <source>
        <dbReference type="Proteomes" id="UP000622610"/>
    </source>
</evidence>
<dbReference type="AlphaFoldDB" id="A0A917N4Z3"/>
<sequence length="555" mass="62230">MKKTKLLMGALVCGILLASCGSNGNSSSSEDSGKVNTENTDKKESNVELGALGEFPIVKEKITMTMMGPGVGIAEWKDMPALQTMAEKTNIEFDYITPPMADFATKLNLAFASGDIPDVLFGTDGNNLTPAMEMDYGSQGILVPIEGYIDEHMPNLKKVLDEDPSIRKSITTPDGHIYTLPMVSRGATAIWPRGPLWYNGEWLEALDVKELPKTTDEFYDLLVRFRDEDPNGNGKKDEIPMLDVKMDSTRPWLLGAFGLTNREIEEIDGKVVYAPITDNYKEYVTFMNKLYSEKLIDQEVYSQSDEQKKAKGQNNQLGLFPDWFSFFTTGKPESEAVTDPMFYPLTSEINPDRIAPGSTRLGRATFAVTKNNPSPEAALRWVDYFYSEEGSDLINSGPEGALWEYAENDKGEQVRIYTEGVNLDNTEESRAKVTPAYGIPVPQLGQEKSEPILKDANQEVDTKFQDFIEAETLEKVTPFAKVTFPLLYLTNEESEKVRDVATDLKTYVEQMEAKFITGVEPIENWDKYVKTIEGMGVKDYIQVHQEAYDRWASAE</sequence>
<dbReference type="PANTHER" id="PTHR43649:SF33">
    <property type="entry name" value="POLYGALACTURONAN_RHAMNOGALACTURONAN-BINDING PROTEIN YTCQ"/>
    <property type="match status" value="1"/>
</dbReference>
<keyword evidence="2 7" id="KW-0732">Signal</keyword>
<evidence type="ECO:0000313" key="8">
    <source>
        <dbReference type="EMBL" id="GGI66335.1"/>
    </source>
</evidence>